<accession>A0A127E030</accession>
<gene>
    <name evidence="2" type="ORF">CPI82_01170</name>
    <name evidence="3" type="ORF">IMO23_14415</name>
</gene>
<evidence type="ECO:0000259" key="1">
    <source>
        <dbReference type="Pfam" id="PF03374"/>
    </source>
</evidence>
<dbReference type="Pfam" id="PF03374">
    <property type="entry name" value="ANT"/>
    <property type="match status" value="1"/>
</dbReference>
<keyword evidence="2" id="KW-0238">DNA-binding</keyword>
<organism evidence="3 5">
    <name type="scientific">Acinetobacter baumannii</name>
    <dbReference type="NCBI Taxonomy" id="470"/>
    <lineage>
        <taxon>Bacteria</taxon>
        <taxon>Pseudomonadati</taxon>
        <taxon>Pseudomonadota</taxon>
        <taxon>Gammaproteobacteria</taxon>
        <taxon>Moraxellales</taxon>
        <taxon>Moraxellaceae</taxon>
        <taxon>Acinetobacter</taxon>
        <taxon>Acinetobacter calcoaceticus/baumannii complex</taxon>
    </lineage>
</organism>
<evidence type="ECO:0000313" key="5">
    <source>
        <dbReference type="Proteomes" id="UP000594659"/>
    </source>
</evidence>
<dbReference type="AlphaFoldDB" id="A0A127E030"/>
<reference evidence="3 5" key="2">
    <citation type="submission" date="2020-09" db="EMBL/GenBank/DDBJ databases">
        <title>Resistance determinants and their genetic context in bacteria from a longitudinal study of pigs reared under conventional and antibiotic-free husbandry practices.</title>
        <authorList>
            <person name="Poulin-Laprade D."/>
            <person name="Brouard J.-S."/>
            <person name="Gagnon N."/>
            <person name="Turcotte A."/>
            <person name="Langlois A."/>
            <person name="Matte J.J."/>
            <person name="Carrillo C.D."/>
            <person name="Zaheer R."/>
            <person name="McAllister T."/>
            <person name="Topp E."/>
            <person name="Talbot G."/>
        </authorList>
    </citation>
    <scope>NUCLEOTIDE SEQUENCE [LARGE SCALE GENOMIC DNA]</scope>
    <source>
        <strain evidence="3 5">Res13-Abat-PEA21-P4-01-A</strain>
    </source>
</reference>
<sequence length="220" mass="24975">MFIPYRSNSELNLMSSKELLELINHVRHGVGEPLLRLNSFNAKIEDELDGENYTKNVVQNFNNTESIVFQLTLDQCMLIGMRESKAVRKNVLAALKQKQTPLLPQSFSEALQLAADQARKIEEDKPKVEYYEKIVVRDTLLNATQVAQKIGLSAIALNKLLDSLKVYSHGVKRARVFQQWFIDKGFGELKQTDLGYSQPMFTTKGEAWVIQKLVSEGVIS</sequence>
<name>A0A127E030_ACIBA</name>
<proteinExistence type="predicted"/>
<dbReference type="EMBL" id="CP062919">
    <property type="protein sequence ID" value="QPF15161.1"/>
    <property type="molecule type" value="Genomic_DNA"/>
</dbReference>
<evidence type="ECO:0000313" key="3">
    <source>
        <dbReference type="EMBL" id="QPF15161.1"/>
    </source>
</evidence>
<dbReference type="EMBL" id="NXDV01000001">
    <property type="protein sequence ID" value="PHQ04459.1"/>
    <property type="molecule type" value="Genomic_DNA"/>
</dbReference>
<dbReference type="GO" id="GO:0003677">
    <property type="term" value="F:DNA binding"/>
    <property type="evidence" value="ECO:0007669"/>
    <property type="project" value="UniProtKB-KW"/>
</dbReference>
<dbReference type="Proteomes" id="UP000594659">
    <property type="component" value="Chromosome"/>
</dbReference>
<dbReference type="Proteomes" id="UP000223291">
    <property type="component" value="Unassembled WGS sequence"/>
</dbReference>
<reference evidence="2 4" key="1">
    <citation type="submission" date="2017-09" db="EMBL/GenBank/DDBJ databases">
        <title>Draft genome of Acinetobacter baumannii strain I43, a mercury resistant bacteria.</title>
        <authorList>
            <person name="Siqueira K.A."/>
            <person name="Mello I.S."/>
            <person name="Mendes T.A."/>
            <person name="Soares M.A."/>
        </authorList>
    </citation>
    <scope>NUCLEOTIDE SEQUENCE [LARGE SCALE GENOMIC DNA]</scope>
    <source>
        <strain evidence="2 4">I43</strain>
    </source>
</reference>
<evidence type="ECO:0000313" key="2">
    <source>
        <dbReference type="EMBL" id="PHQ04459.1"/>
    </source>
</evidence>
<dbReference type="RefSeq" id="WP_000470521.1">
    <property type="nucleotide sequence ID" value="NZ_CP014528.1"/>
</dbReference>
<dbReference type="InterPro" id="IPR005039">
    <property type="entry name" value="Ant_C"/>
</dbReference>
<feature type="domain" description="Antirepressor protein C-terminal" evidence="1">
    <location>
        <begin position="120"/>
        <end position="213"/>
    </location>
</feature>
<evidence type="ECO:0000313" key="4">
    <source>
        <dbReference type="Proteomes" id="UP000223291"/>
    </source>
</evidence>
<protein>
    <submittedName>
        <fullName evidence="2">DNA-binding protein</fullName>
    </submittedName>
    <submittedName>
        <fullName evidence="3">Phage antirepressor KilAC domain-containing protein</fullName>
    </submittedName>
</protein>